<evidence type="ECO:0000313" key="2">
    <source>
        <dbReference type="Proteomes" id="UP001162030"/>
    </source>
</evidence>
<proteinExistence type="predicted"/>
<reference evidence="1 2" key="1">
    <citation type="submission" date="2023-03" db="EMBL/GenBank/DDBJ databases">
        <authorList>
            <person name="Pearce D."/>
        </authorList>
    </citation>
    <scope>NUCLEOTIDE SEQUENCE [LARGE SCALE GENOMIC DNA]</scope>
    <source>
        <strain evidence="1">Msz</strain>
    </source>
</reference>
<dbReference type="RefSeq" id="WP_026610468.1">
    <property type="nucleotide sequence ID" value="NZ_OX458333.1"/>
</dbReference>
<sequence length="118" mass="12279">MKSIWNVGRVTAALATILLLSGCVSGPNMPWLPAGAITTDMIVPGQVVPSGTGGPTGPGLRQGTASCKAVLFIAGWGDCSIQAAAAAGGITHIRTIDWRYENYLAPIFYRYTLIVTGD</sequence>
<dbReference type="EMBL" id="OX458333">
    <property type="protein sequence ID" value="CAI8731318.1"/>
    <property type="molecule type" value="Genomic_DNA"/>
</dbReference>
<dbReference type="InterPro" id="IPR025113">
    <property type="entry name" value="TRL-like"/>
</dbReference>
<protein>
    <submittedName>
        <fullName evidence="1">TRL (tRNA-associated locus)-like protein</fullName>
    </submittedName>
</protein>
<organism evidence="1 2">
    <name type="scientific">Methylocaldum szegediense</name>
    <dbReference type="NCBI Taxonomy" id="73780"/>
    <lineage>
        <taxon>Bacteria</taxon>
        <taxon>Pseudomonadati</taxon>
        <taxon>Pseudomonadota</taxon>
        <taxon>Gammaproteobacteria</taxon>
        <taxon>Methylococcales</taxon>
        <taxon>Methylococcaceae</taxon>
        <taxon>Methylocaldum</taxon>
    </lineage>
</organism>
<accession>A0ABN8X0B4</accession>
<evidence type="ECO:0000313" key="1">
    <source>
        <dbReference type="EMBL" id="CAI8731318.1"/>
    </source>
</evidence>
<keyword evidence="2" id="KW-1185">Reference proteome</keyword>
<dbReference type="Pfam" id="PF13146">
    <property type="entry name" value="TRL"/>
    <property type="match status" value="1"/>
</dbReference>
<gene>
    <name evidence="1" type="ORF">MSZNOR_0286</name>
</gene>
<name>A0ABN8X0B4_9GAMM</name>
<dbReference type="Proteomes" id="UP001162030">
    <property type="component" value="Chromosome"/>
</dbReference>
<dbReference type="PROSITE" id="PS51257">
    <property type="entry name" value="PROKAR_LIPOPROTEIN"/>
    <property type="match status" value="1"/>
</dbReference>